<evidence type="ECO:0000313" key="5">
    <source>
        <dbReference type="Proteomes" id="UP000598971"/>
    </source>
</evidence>
<comment type="caution">
    <text evidence="4">The sequence shown here is derived from an EMBL/GenBank/DDBJ whole genome shotgun (WGS) entry which is preliminary data.</text>
</comment>
<evidence type="ECO:0000256" key="2">
    <source>
        <dbReference type="ARBA" id="ARBA00023180"/>
    </source>
</evidence>
<evidence type="ECO:0000256" key="1">
    <source>
        <dbReference type="ARBA" id="ARBA00022679"/>
    </source>
</evidence>
<keyword evidence="2" id="KW-0325">Glycoprotein</keyword>
<dbReference type="Gene3D" id="3.40.50.300">
    <property type="entry name" value="P-loop containing nucleotide triphosphate hydrolases"/>
    <property type="match status" value="1"/>
</dbReference>
<reference evidence="4" key="1">
    <citation type="submission" date="2019-10" db="EMBL/GenBank/DDBJ databases">
        <title>Draft genome sequence of Panacibacter sp. KCS-6.</title>
        <authorList>
            <person name="Yim K.J."/>
        </authorList>
    </citation>
    <scope>NUCLEOTIDE SEQUENCE</scope>
    <source>
        <strain evidence="4">KCS-6</strain>
    </source>
</reference>
<keyword evidence="5" id="KW-1185">Reference proteome</keyword>
<organism evidence="4 5">
    <name type="scientific">Limnovirga soli</name>
    <dbReference type="NCBI Taxonomy" id="2656915"/>
    <lineage>
        <taxon>Bacteria</taxon>
        <taxon>Pseudomonadati</taxon>
        <taxon>Bacteroidota</taxon>
        <taxon>Chitinophagia</taxon>
        <taxon>Chitinophagales</taxon>
        <taxon>Chitinophagaceae</taxon>
        <taxon>Limnovirga</taxon>
    </lineage>
</organism>
<accession>A0A8J8FFA2</accession>
<evidence type="ECO:0000259" key="3">
    <source>
        <dbReference type="Pfam" id="PF00685"/>
    </source>
</evidence>
<dbReference type="GO" id="GO:0008146">
    <property type="term" value="F:sulfotransferase activity"/>
    <property type="evidence" value="ECO:0007669"/>
    <property type="project" value="InterPro"/>
</dbReference>
<dbReference type="PANTHER" id="PTHR10605">
    <property type="entry name" value="HEPARAN SULFATE SULFOTRANSFERASE"/>
    <property type="match status" value="1"/>
</dbReference>
<name>A0A8J8FFA2_9BACT</name>
<keyword evidence="1" id="KW-0808">Transferase</keyword>
<gene>
    <name evidence="4" type="ORF">GD597_16400</name>
</gene>
<dbReference type="Proteomes" id="UP000598971">
    <property type="component" value="Unassembled WGS sequence"/>
</dbReference>
<dbReference type="InterPro" id="IPR037359">
    <property type="entry name" value="NST/OST"/>
</dbReference>
<dbReference type="PANTHER" id="PTHR10605:SF56">
    <property type="entry name" value="BIFUNCTIONAL HEPARAN SULFATE N-DEACETYLASE_N-SULFOTRANSFERASE"/>
    <property type="match status" value="1"/>
</dbReference>
<sequence length="309" mass="36389">MDRIIPNFLIGGPPKGASTSLNFYLKQHPEIFTSPVKQTRFFSVYYERGKDYYINNFFSGVTSEKMVGEATPTYFLLPFVAKRIKDYNPDMKIIFCLRNPVERTFSGWSMRVNNGTEHLSFREALEANAKQRETLKFETEEEGKIWTEDMLRDDRLEDTGTRTYLEGSMYAQNLQHYLAHFPASQIKVIFLDDLQKDVHATMKEVFEFLGVDPQFRIQNTEQKNTYKKSKFKILEPILGKNKKISKMLSGLMPKTFKKKILDTMYVEGSKKKLTLDDRRFAYQYFKHEITELEKLLNINLDHWKLVENT</sequence>
<dbReference type="InterPro" id="IPR027417">
    <property type="entry name" value="P-loop_NTPase"/>
</dbReference>
<dbReference type="Pfam" id="PF00685">
    <property type="entry name" value="Sulfotransfer_1"/>
    <property type="match status" value="1"/>
</dbReference>
<protein>
    <recommendedName>
        <fullName evidence="3">Sulfotransferase domain-containing protein</fullName>
    </recommendedName>
</protein>
<dbReference type="EMBL" id="WHPF01000012">
    <property type="protein sequence ID" value="NNV57056.1"/>
    <property type="molecule type" value="Genomic_DNA"/>
</dbReference>
<feature type="domain" description="Sulfotransferase" evidence="3">
    <location>
        <begin position="81"/>
        <end position="231"/>
    </location>
</feature>
<proteinExistence type="predicted"/>
<dbReference type="RefSeq" id="WP_171609002.1">
    <property type="nucleotide sequence ID" value="NZ_WHPF01000012.1"/>
</dbReference>
<dbReference type="AlphaFoldDB" id="A0A8J8FFA2"/>
<dbReference type="InterPro" id="IPR000863">
    <property type="entry name" value="Sulfotransferase_dom"/>
</dbReference>
<evidence type="ECO:0000313" key="4">
    <source>
        <dbReference type="EMBL" id="NNV57056.1"/>
    </source>
</evidence>
<dbReference type="SUPFAM" id="SSF52540">
    <property type="entry name" value="P-loop containing nucleoside triphosphate hydrolases"/>
    <property type="match status" value="1"/>
</dbReference>